<proteinExistence type="predicted"/>
<reference evidence="1 2" key="1">
    <citation type="submission" date="2019-03" db="EMBL/GenBank/DDBJ databases">
        <title>Single cell metagenomics reveals metabolic interactions within the superorganism composed of flagellate Streblomastix strix and complex community of Bacteroidetes bacteria on its surface.</title>
        <authorList>
            <person name="Treitli S.C."/>
            <person name="Kolisko M."/>
            <person name="Husnik F."/>
            <person name="Keeling P."/>
            <person name="Hampl V."/>
        </authorList>
    </citation>
    <scope>NUCLEOTIDE SEQUENCE [LARGE SCALE GENOMIC DNA]</scope>
    <source>
        <strain evidence="1">ST1C</strain>
    </source>
</reference>
<evidence type="ECO:0000313" key="1">
    <source>
        <dbReference type="EMBL" id="KAA6371988.1"/>
    </source>
</evidence>
<sequence>MNIHINEEEDRKVSLIRNGSGSCLDSIQRYGDESTQSELVSSEYAVVQVLQVSTAGGDGEQEDEYILFGLYIISEFLKSLYQGRQTNEINPGPSFPQQISLARRSDEQIEEEGGNEEIETQLTNEGEIIGDIKQTAIETKCQLLNYFIDEKNPRPMWYVWQRLGQ</sequence>
<organism evidence="1 2">
    <name type="scientific">Streblomastix strix</name>
    <dbReference type="NCBI Taxonomy" id="222440"/>
    <lineage>
        <taxon>Eukaryota</taxon>
        <taxon>Metamonada</taxon>
        <taxon>Preaxostyla</taxon>
        <taxon>Oxymonadida</taxon>
        <taxon>Streblomastigidae</taxon>
        <taxon>Streblomastix</taxon>
    </lineage>
</organism>
<dbReference type="Proteomes" id="UP000324800">
    <property type="component" value="Unassembled WGS sequence"/>
</dbReference>
<comment type="caution">
    <text evidence="1">The sequence shown here is derived from an EMBL/GenBank/DDBJ whole genome shotgun (WGS) entry which is preliminary data.</text>
</comment>
<protein>
    <submittedName>
        <fullName evidence="1">Uncharacterized protein</fullName>
    </submittedName>
</protein>
<evidence type="ECO:0000313" key="2">
    <source>
        <dbReference type="Proteomes" id="UP000324800"/>
    </source>
</evidence>
<dbReference type="AlphaFoldDB" id="A0A5J4UNJ0"/>
<dbReference type="EMBL" id="SNRW01013994">
    <property type="protein sequence ID" value="KAA6371988.1"/>
    <property type="molecule type" value="Genomic_DNA"/>
</dbReference>
<name>A0A5J4UNJ0_9EUKA</name>
<accession>A0A5J4UNJ0</accession>
<gene>
    <name evidence="1" type="ORF">EZS28_032485</name>
</gene>